<name>A5Z7K9_9FIRM</name>
<dbReference type="InterPro" id="IPR000385">
    <property type="entry name" value="MoaA_NifB_PqqE_Fe-S-bd_CS"/>
</dbReference>
<feature type="domain" description="Radical SAM core" evidence="7">
    <location>
        <begin position="87"/>
        <end position="323"/>
    </location>
</feature>
<organism evidence="8 9">
    <name type="scientific">Eubacterium ventriosum ATCC 27560</name>
    <dbReference type="NCBI Taxonomy" id="411463"/>
    <lineage>
        <taxon>Bacteria</taxon>
        <taxon>Bacillati</taxon>
        <taxon>Bacillota</taxon>
        <taxon>Clostridia</taxon>
        <taxon>Eubacteriales</taxon>
        <taxon>Eubacteriaceae</taxon>
        <taxon>Eubacterium</taxon>
    </lineage>
</organism>
<evidence type="ECO:0000256" key="4">
    <source>
        <dbReference type="ARBA" id="ARBA00022723"/>
    </source>
</evidence>
<dbReference type="HOGENOM" id="CLU_009273_3_1_9"/>
<evidence type="ECO:0000259" key="7">
    <source>
        <dbReference type="PROSITE" id="PS51918"/>
    </source>
</evidence>
<dbReference type="RefSeq" id="WP_005363128.1">
    <property type="nucleotide sequence ID" value="NZ_DS264285.1"/>
</dbReference>
<dbReference type="GO" id="GO:0046872">
    <property type="term" value="F:metal ion binding"/>
    <property type="evidence" value="ECO:0007669"/>
    <property type="project" value="UniProtKB-KW"/>
</dbReference>
<reference evidence="8 9" key="2">
    <citation type="submission" date="2007-04" db="EMBL/GenBank/DDBJ databases">
        <title>Draft genome sequence of Eubacterium ventriosum (ATCC 27560).</title>
        <authorList>
            <person name="Sudarsanam P."/>
            <person name="Ley R."/>
            <person name="Guruge J."/>
            <person name="Turnbaugh P.J."/>
            <person name="Mahowald M."/>
            <person name="Liep D."/>
            <person name="Gordon J."/>
        </authorList>
    </citation>
    <scope>NUCLEOTIDE SEQUENCE [LARGE SCALE GENOMIC DNA]</scope>
    <source>
        <strain evidence="8 9">ATCC 27560</strain>
    </source>
</reference>
<dbReference type="Gene3D" id="3.20.20.70">
    <property type="entry name" value="Aldolase class I"/>
    <property type="match status" value="1"/>
</dbReference>
<comment type="cofactor">
    <cofactor evidence="1">
        <name>[4Fe-4S] cluster</name>
        <dbReference type="ChEBI" id="CHEBI:49883"/>
    </cofactor>
</comment>
<protein>
    <submittedName>
        <fullName evidence="8">Radical SAM domain protein</fullName>
    </submittedName>
</protein>
<evidence type="ECO:0000256" key="6">
    <source>
        <dbReference type="ARBA" id="ARBA00023014"/>
    </source>
</evidence>
<evidence type="ECO:0000256" key="5">
    <source>
        <dbReference type="ARBA" id="ARBA00023004"/>
    </source>
</evidence>
<comment type="caution">
    <text evidence="8">The sequence shown here is derived from an EMBL/GenBank/DDBJ whole genome shotgun (WGS) entry which is preliminary data.</text>
</comment>
<dbReference type="CDD" id="cd01335">
    <property type="entry name" value="Radical_SAM"/>
    <property type="match status" value="1"/>
</dbReference>
<accession>A5Z7K9</accession>
<evidence type="ECO:0000256" key="1">
    <source>
        <dbReference type="ARBA" id="ARBA00001966"/>
    </source>
</evidence>
<keyword evidence="2" id="KW-0004">4Fe-4S</keyword>
<dbReference type="InterPro" id="IPR058240">
    <property type="entry name" value="rSAM_sf"/>
</dbReference>
<dbReference type="PANTHER" id="PTHR43787">
    <property type="entry name" value="FEMO COFACTOR BIOSYNTHESIS PROTEIN NIFB-RELATED"/>
    <property type="match status" value="1"/>
</dbReference>
<evidence type="ECO:0000313" key="8">
    <source>
        <dbReference type="EMBL" id="EDM50916.1"/>
    </source>
</evidence>
<dbReference type="PANTHER" id="PTHR43787:SF3">
    <property type="entry name" value="ARYLSULFATASE REGULATORY PROTEIN"/>
    <property type="match status" value="1"/>
</dbReference>
<reference evidence="8 9" key="1">
    <citation type="submission" date="2007-03" db="EMBL/GenBank/DDBJ databases">
        <authorList>
            <person name="Fulton L."/>
            <person name="Clifton S."/>
            <person name="Fulton B."/>
            <person name="Xu J."/>
            <person name="Minx P."/>
            <person name="Pepin K.H."/>
            <person name="Johnson M."/>
            <person name="Thiruvilangam P."/>
            <person name="Bhonagiri V."/>
            <person name="Nash W.E."/>
            <person name="Mardis E.R."/>
            <person name="Wilson R.K."/>
        </authorList>
    </citation>
    <scope>NUCLEOTIDE SEQUENCE [LARGE SCALE GENOMIC DNA]</scope>
    <source>
        <strain evidence="8 9">ATCC 27560</strain>
    </source>
</reference>
<sequence>MASTTYKLSNYNFVVENNGELIVYNSYIGMNSILKISSEELKKIIKPDCERMAIGDNKYVEILIEKGLLVEKNIDELTLVNKKKEEYFSNNMLEITISLTKKCNFNCTYCYEKKDNCTMNIKTIENLVKLIKILMRNKKTLKVNWFGGEPLIEKNILEALSRELIKYCRENKKLYFSTMTTNGYLLDINTLKLLMKLKVYSFQITIDGTKKTHNTLRPLSNGGETYDKILINLKEISKKIKSPMLRILYRCNFTSDSWNDYKSVIEEYCKNFLEDNRFNFLPMIVNDWGGEKVKSIKNDIISKEKFSQLEKNVNNELFKKGYDKNNYYNQLEELEIRSNCQYFINDNFSVEPNGDIYKCTVLLKNRIGNVNENIDYKKMKVNMDKFKNCTECVFYGMCNQILCNKFDNKLTCKNVEKHISTILENIPEELFVKVANLEGVKELRGFKL</sequence>
<evidence type="ECO:0000256" key="3">
    <source>
        <dbReference type="ARBA" id="ARBA00022691"/>
    </source>
</evidence>
<dbReference type="InterPro" id="IPR013785">
    <property type="entry name" value="Aldolase_TIM"/>
</dbReference>
<dbReference type="EMBL" id="AAVL02000035">
    <property type="protein sequence ID" value="EDM50916.1"/>
    <property type="molecule type" value="Genomic_DNA"/>
</dbReference>
<dbReference type="Proteomes" id="UP000006000">
    <property type="component" value="Unassembled WGS sequence"/>
</dbReference>
<gene>
    <name evidence="8" type="ORF">EUBVEN_01696</name>
</gene>
<dbReference type="InterPro" id="IPR007197">
    <property type="entry name" value="rSAM"/>
</dbReference>
<dbReference type="UniPathway" id="UPA00782"/>
<dbReference type="GO" id="GO:0051539">
    <property type="term" value="F:4 iron, 4 sulfur cluster binding"/>
    <property type="evidence" value="ECO:0007669"/>
    <property type="project" value="UniProtKB-KW"/>
</dbReference>
<keyword evidence="6" id="KW-0411">Iron-sulfur</keyword>
<keyword evidence="5" id="KW-0408">Iron</keyword>
<keyword evidence="4" id="KW-0479">Metal-binding</keyword>
<keyword evidence="3" id="KW-0949">S-adenosyl-L-methionine</keyword>
<evidence type="ECO:0000313" key="9">
    <source>
        <dbReference type="Proteomes" id="UP000006000"/>
    </source>
</evidence>
<proteinExistence type="predicted"/>
<dbReference type="PROSITE" id="PS51918">
    <property type="entry name" value="RADICAL_SAM"/>
    <property type="match status" value="1"/>
</dbReference>
<dbReference type="Pfam" id="PF04055">
    <property type="entry name" value="Radical_SAM"/>
    <property type="match status" value="1"/>
</dbReference>
<dbReference type="eggNOG" id="COG0641">
    <property type="taxonomic scope" value="Bacteria"/>
</dbReference>
<evidence type="ECO:0000256" key="2">
    <source>
        <dbReference type="ARBA" id="ARBA00022485"/>
    </source>
</evidence>
<dbReference type="SFLD" id="SFLDS00029">
    <property type="entry name" value="Radical_SAM"/>
    <property type="match status" value="1"/>
</dbReference>
<dbReference type="PROSITE" id="PS01305">
    <property type="entry name" value="MOAA_NIFB_PQQE"/>
    <property type="match status" value="1"/>
</dbReference>
<dbReference type="STRING" id="411463.EUBVEN_01696"/>
<dbReference type="SUPFAM" id="SSF102114">
    <property type="entry name" value="Radical SAM enzymes"/>
    <property type="match status" value="1"/>
</dbReference>
<dbReference type="OrthoDB" id="9808591at2"/>
<dbReference type="GO" id="GO:0003824">
    <property type="term" value="F:catalytic activity"/>
    <property type="evidence" value="ECO:0007669"/>
    <property type="project" value="InterPro"/>
</dbReference>
<dbReference type="SFLD" id="SFLDG01067">
    <property type="entry name" value="SPASM/twitch_domain_containing"/>
    <property type="match status" value="1"/>
</dbReference>
<dbReference type="AlphaFoldDB" id="A5Z7K9"/>